<name>B1XT90_POLNS</name>
<dbReference type="KEGG" id="pne:Pnec_0272"/>
<proteinExistence type="predicted"/>
<evidence type="ECO:0000313" key="1">
    <source>
        <dbReference type="EMBL" id="ACB43567.1"/>
    </source>
</evidence>
<dbReference type="EMBL" id="CP001010">
    <property type="protein sequence ID" value="ACB43567.1"/>
    <property type="molecule type" value="Genomic_DNA"/>
</dbReference>
<protein>
    <submittedName>
        <fullName evidence="1">Uncharacterized protein</fullName>
    </submittedName>
</protein>
<accession>B1XT90</accession>
<dbReference type="STRING" id="452638.Pnec_0272"/>
<dbReference type="AlphaFoldDB" id="B1XT90"/>
<sequence>MSSDHNIPAKLAIAVCCHFNEARLSYLDQISNQFASLGSEALVVIVTNTFNPEEIKKTRIRYCRQRV</sequence>
<reference evidence="1" key="1">
    <citation type="submission" date="2008-03" db="EMBL/GenBank/DDBJ databases">
        <title>Complete sequence of Polynucleobacter necessarius STIR1.</title>
        <authorList>
            <consortium name="US DOE Joint Genome Institute"/>
            <person name="Copeland A."/>
            <person name="Lucas S."/>
            <person name="Lapidus A."/>
            <person name="Barry K."/>
            <person name="Detter J.C."/>
            <person name="Glavina del Rio T."/>
            <person name="Hammon N."/>
            <person name="Israni S."/>
            <person name="Dalin E."/>
            <person name="Tice H."/>
            <person name="Pitluck S."/>
            <person name="Chain P."/>
            <person name="Malfatti S."/>
            <person name="Shin M."/>
            <person name="Vergez L."/>
            <person name="Schmutz J."/>
            <person name="Larimer F."/>
            <person name="Land M."/>
            <person name="Hauser L."/>
            <person name="Kyrpides N."/>
            <person name="Kim E."/>
            <person name="Hahn M."/>
            <person name="Richardson P."/>
        </authorList>
    </citation>
    <scope>NUCLEOTIDE SEQUENCE [LARGE SCALE GENOMIC DNA]</scope>
    <source>
        <strain evidence="1">STIR1</strain>
    </source>
</reference>
<dbReference type="HOGENOM" id="CLU_2808760_0_0_4"/>
<gene>
    <name evidence="1" type="ordered locus">Pnec_0272</name>
</gene>
<organism evidence="1">
    <name type="scientific">Polynucleobacter necessarius subsp. necessarius (strain STIR1)</name>
    <dbReference type="NCBI Taxonomy" id="452638"/>
    <lineage>
        <taxon>Bacteria</taxon>
        <taxon>Pseudomonadati</taxon>
        <taxon>Pseudomonadota</taxon>
        <taxon>Betaproteobacteria</taxon>
        <taxon>Burkholderiales</taxon>
        <taxon>Burkholderiaceae</taxon>
        <taxon>Polynucleobacter</taxon>
    </lineage>
</organism>